<comment type="caution">
    <text evidence="2">The sequence shown here is derived from an EMBL/GenBank/DDBJ whole genome shotgun (WGS) entry which is preliminary data.</text>
</comment>
<accession>A0ABD2KLT1</accession>
<dbReference type="EMBL" id="JBICBT010000724">
    <property type="protein sequence ID" value="KAL3103904.1"/>
    <property type="molecule type" value="Genomic_DNA"/>
</dbReference>
<sequence length="272" mass="31073">MLYPFDRRVLAQLTAERKKRKREGKKERRRKTIGNLSTNPIGFCPQKKLWSKIRSTTFRLTELANSTSPLPQNFHSLALSVHRRIVGTKSGQISRWISEPLEQRPMVCEFDVIYTGSALIEDRSAEEGIRRGCLASDGAYVYLLTVYGFFKLGTGLCETRAGEVMVCNESVHFSVVMLETKNFPRLETECRWLDQHGLHGLPLDSVQKCAYFLTKCRVVGFCLRLHLDRPTADKLIDDAHCICSQIILLFLTLISPLIFIVDNWAQKYELSG</sequence>
<organism evidence="2 3">
    <name type="scientific">Heterodera trifolii</name>
    <dbReference type="NCBI Taxonomy" id="157864"/>
    <lineage>
        <taxon>Eukaryota</taxon>
        <taxon>Metazoa</taxon>
        <taxon>Ecdysozoa</taxon>
        <taxon>Nematoda</taxon>
        <taxon>Chromadorea</taxon>
        <taxon>Rhabditida</taxon>
        <taxon>Tylenchina</taxon>
        <taxon>Tylenchomorpha</taxon>
        <taxon>Tylenchoidea</taxon>
        <taxon>Heteroderidae</taxon>
        <taxon>Heteroderinae</taxon>
        <taxon>Heterodera</taxon>
    </lineage>
</organism>
<gene>
    <name evidence="2" type="ORF">niasHT_022419</name>
</gene>
<evidence type="ECO:0000256" key="1">
    <source>
        <dbReference type="SAM" id="MobiDB-lite"/>
    </source>
</evidence>
<dbReference type="Proteomes" id="UP001620626">
    <property type="component" value="Unassembled WGS sequence"/>
</dbReference>
<evidence type="ECO:0000313" key="2">
    <source>
        <dbReference type="EMBL" id="KAL3103904.1"/>
    </source>
</evidence>
<reference evidence="2 3" key="1">
    <citation type="submission" date="2024-10" db="EMBL/GenBank/DDBJ databases">
        <authorList>
            <person name="Kim D."/>
        </authorList>
    </citation>
    <scope>NUCLEOTIDE SEQUENCE [LARGE SCALE GENOMIC DNA]</scope>
    <source>
        <strain evidence="2">BH-2024</strain>
    </source>
</reference>
<protein>
    <submittedName>
        <fullName evidence="2">Uncharacterized protein</fullName>
    </submittedName>
</protein>
<keyword evidence="3" id="KW-1185">Reference proteome</keyword>
<evidence type="ECO:0000313" key="3">
    <source>
        <dbReference type="Proteomes" id="UP001620626"/>
    </source>
</evidence>
<dbReference type="AlphaFoldDB" id="A0ABD2KLT1"/>
<feature type="compositionally biased region" description="Basic residues" evidence="1">
    <location>
        <begin position="17"/>
        <end position="32"/>
    </location>
</feature>
<proteinExistence type="predicted"/>
<feature type="region of interest" description="Disordered" evidence="1">
    <location>
        <begin position="16"/>
        <end position="36"/>
    </location>
</feature>
<name>A0ABD2KLT1_9BILA</name>